<name>A0AAV1JY96_9NEOP</name>
<organism evidence="4 5">
    <name type="scientific">Leptosia nina</name>
    <dbReference type="NCBI Taxonomy" id="320188"/>
    <lineage>
        <taxon>Eukaryota</taxon>
        <taxon>Metazoa</taxon>
        <taxon>Ecdysozoa</taxon>
        <taxon>Arthropoda</taxon>
        <taxon>Hexapoda</taxon>
        <taxon>Insecta</taxon>
        <taxon>Pterygota</taxon>
        <taxon>Neoptera</taxon>
        <taxon>Endopterygota</taxon>
        <taxon>Lepidoptera</taxon>
        <taxon>Glossata</taxon>
        <taxon>Ditrysia</taxon>
        <taxon>Papilionoidea</taxon>
        <taxon>Pieridae</taxon>
        <taxon>Pierinae</taxon>
        <taxon>Leptosia</taxon>
    </lineage>
</organism>
<dbReference type="AlphaFoldDB" id="A0AAV1JY96"/>
<proteinExistence type="predicted"/>
<dbReference type="PANTHER" id="PTHR45712:SF22">
    <property type="entry name" value="INSULIN-LIKE GROWTH FACTOR-BINDING PROTEIN COMPLEX ACID LABILE SUBUNIT"/>
    <property type="match status" value="1"/>
</dbReference>
<evidence type="ECO:0000313" key="4">
    <source>
        <dbReference type="EMBL" id="CAK1553075.1"/>
    </source>
</evidence>
<evidence type="ECO:0000256" key="1">
    <source>
        <dbReference type="ARBA" id="ARBA00022614"/>
    </source>
</evidence>
<evidence type="ECO:0000256" key="3">
    <source>
        <dbReference type="SAM" id="Phobius"/>
    </source>
</evidence>
<protein>
    <submittedName>
        <fullName evidence="4">Uncharacterized protein</fullName>
    </submittedName>
</protein>
<evidence type="ECO:0000256" key="2">
    <source>
        <dbReference type="ARBA" id="ARBA00022737"/>
    </source>
</evidence>
<dbReference type="EMBL" id="CAVLEF010000203">
    <property type="protein sequence ID" value="CAK1553075.1"/>
    <property type="molecule type" value="Genomic_DNA"/>
</dbReference>
<gene>
    <name evidence="4" type="ORF">LNINA_LOCUS12094</name>
</gene>
<keyword evidence="5" id="KW-1185">Reference proteome</keyword>
<dbReference type="SMART" id="SM00365">
    <property type="entry name" value="LRR_SD22"/>
    <property type="match status" value="10"/>
</dbReference>
<keyword evidence="2" id="KW-0677">Repeat</keyword>
<keyword evidence="3" id="KW-0812">Transmembrane</keyword>
<dbReference type="Gene3D" id="3.80.10.10">
    <property type="entry name" value="Ribonuclease Inhibitor"/>
    <property type="match status" value="6"/>
</dbReference>
<dbReference type="Proteomes" id="UP001497472">
    <property type="component" value="Unassembled WGS sequence"/>
</dbReference>
<keyword evidence="3" id="KW-1133">Transmembrane helix</keyword>
<dbReference type="InterPro" id="IPR001611">
    <property type="entry name" value="Leu-rich_rpt"/>
</dbReference>
<keyword evidence="3" id="KW-0472">Membrane</keyword>
<dbReference type="InterPro" id="IPR003591">
    <property type="entry name" value="Leu-rich_rpt_typical-subtyp"/>
</dbReference>
<accession>A0AAV1JY96</accession>
<dbReference type="SMART" id="SM00369">
    <property type="entry name" value="LRR_TYP"/>
    <property type="match status" value="21"/>
</dbReference>
<keyword evidence="1" id="KW-0433">Leucine-rich repeat</keyword>
<dbReference type="SUPFAM" id="SSF52058">
    <property type="entry name" value="L domain-like"/>
    <property type="match status" value="3"/>
</dbReference>
<feature type="transmembrane region" description="Helical" evidence="3">
    <location>
        <begin position="1038"/>
        <end position="1061"/>
    </location>
</feature>
<dbReference type="Pfam" id="PF13855">
    <property type="entry name" value="LRR_8"/>
    <property type="match status" value="6"/>
</dbReference>
<dbReference type="PROSITE" id="PS51450">
    <property type="entry name" value="LRR"/>
    <property type="match status" value="6"/>
</dbReference>
<reference evidence="4 5" key="1">
    <citation type="submission" date="2023-11" db="EMBL/GenBank/DDBJ databases">
        <authorList>
            <person name="Okamura Y."/>
        </authorList>
    </citation>
    <scope>NUCLEOTIDE SEQUENCE [LARGE SCALE GENOMIC DNA]</scope>
</reference>
<dbReference type="PANTHER" id="PTHR45712">
    <property type="entry name" value="AGAP008170-PA"/>
    <property type="match status" value="1"/>
</dbReference>
<sequence length="1086" mass="123304">MSCFGICLHEIKETSCLDYAYCTNDVDVQYVDPYSSIWHHCNGIQKYNPSYGTINYMPMKVTLKLDRAYDKLPYFAGYNNFNLGDLVKYLDVSNNRLIQFPTLASMPILNILNVSNNALIDAKLSAELRFPALEELDVSHNRIEDIRMSDMEFPFANLKKLNISYNNVVSLRDALFSELNELQYLDLSHNSLISLNAVTFEGLKNIIHLNLGHNKLQEINSSLFRFAKMQYVYLNNNEIHSIKFNDFNTMTHLRELDLSYNLISSIESNAFQNMLEVTSINLKHNMLSMLDTNIFINTKLLQGIDLSSNQIVSLSEGTFNGKNISIFDIRQNNLQGALMKGTFEGLYGVPELDISYQTLTSLEDYAFKGLQSLEVLLLNNNLIKNISQKSFKSLESLTRLDISNNEITVLDFDMSDLVRLNFLSIKNNRIKSISLTFFARTAALDFLDISNNNITKIEPHSLAGLNQLQNFVFYNNSLAGVLDDYTFEGLSALSILDISNTYITTIKNNSFNQMHDLHTLNISHSAIEDISFNSFVDTGKIDILDLSYNYLKTFKINTTSLNSLRTLYLSHNLIEVLAPIAGLDFLNCINLSFNKLKSLKDNEFSTLKQLSYVDISFNAHLKLNTTLIKNAENLKTLFISGIENDNTQFDGTSAFQITDLDMSKSNITNITAIGVKYCYELQSLVLNNNEVGKLEVGAFDNLTKLMSLEISYNNITFVQPGVFTDNYHLEYLNISHNRLSFLSYGVFRGLIHLTTLDISYNELKNIQSDRLYGVQNLRSLIVDFNKISRITSEDFSLELSILSIGGNPLPCNDLVNLKSKYKGTNITSIALGDNSKENIDGISCHGRIERKRAETHESVNANIDILSDIKDVLINISNKSINNDNTVYTGVDDSKFDNLINYFNKSNNIFQNTLQEFNKTIEMMIDLVNDTKYTHDTSNNNNVTNILLERILKMIVAKKTSVDATVNINGTNGNVLPLISKIREEFENSLIIEKENILADVNEKIASMKRMLENVPTSKLLTEQNTTNPEIVKQNSRLLFTEICITIILIMLICCIVYKIYDRIILTPRRRSYSTQHIAVLDNSNL</sequence>
<dbReference type="InterPro" id="IPR050333">
    <property type="entry name" value="SLRP"/>
</dbReference>
<dbReference type="SMART" id="SM00364">
    <property type="entry name" value="LRR_BAC"/>
    <property type="match status" value="7"/>
</dbReference>
<comment type="caution">
    <text evidence="4">The sequence shown here is derived from an EMBL/GenBank/DDBJ whole genome shotgun (WGS) entry which is preliminary data.</text>
</comment>
<evidence type="ECO:0000313" key="5">
    <source>
        <dbReference type="Proteomes" id="UP001497472"/>
    </source>
</evidence>
<dbReference type="InterPro" id="IPR032675">
    <property type="entry name" value="LRR_dom_sf"/>
</dbReference>